<dbReference type="InterPro" id="IPR029045">
    <property type="entry name" value="ClpP/crotonase-like_dom_sf"/>
</dbReference>
<gene>
    <name evidence="3" type="ORF">V144x_23310</name>
</gene>
<dbReference type="SMART" id="SM00245">
    <property type="entry name" value="TSPc"/>
    <property type="match status" value="1"/>
</dbReference>
<dbReference type="SUPFAM" id="SSF50156">
    <property type="entry name" value="PDZ domain-like"/>
    <property type="match status" value="1"/>
</dbReference>
<evidence type="ECO:0000259" key="2">
    <source>
        <dbReference type="PROSITE" id="PS50106"/>
    </source>
</evidence>
<dbReference type="GO" id="GO:0008236">
    <property type="term" value="F:serine-type peptidase activity"/>
    <property type="evidence" value="ECO:0007669"/>
    <property type="project" value="InterPro"/>
</dbReference>
<dbReference type="Pfam" id="PF17820">
    <property type="entry name" value="PDZ_6"/>
    <property type="match status" value="1"/>
</dbReference>
<name>A0A517VV24_9PLAN</name>
<evidence type="ECO:0000256" key="1">
    <source>
        <dbReference type="SAM" id="SignalP"/>
    </source>
</evidence>
<dbReference type="GO" id="GO:0007165">
    <property type="term" value="P:signal transduction"/>
    <property type="evidence" value="ECO:0007669"/>
    <property type="project" value="TreeGrafter"/>
</dbReference>
<organism evidence="3 4">
    <name type="scientific">Gimesia aquarii</name>
    <dbReference type="NCBI Taxonomy" id="2527964"/>
    <lineage>
        <taxon>Bacteria</taxon>
        <taxon>Pseudomonadati</taxon>
        <taxon>Planctomycetota</taxon>
        <taxon>Planctomycetia</taxon>
        <taxon>Planctomycetales</taxon>
        <taxon>Planctomycetaceae</taxon>
        <taxon>Gimesia</taxon>
    </lineage>
</organism>
<dbReference type="PROSITE" id="PS50106">
    <property type="entry name" value="PDZ"/>
    <property type="match status" value="1"/>
</dbReference>
<dbReference type="EMBL" id="CP037920">
    <property type="protein sequence ID" value="QDT96862.1"/>
    <property type="molecule type" value="Genomic_DNA"/>
</dbReference>
<dbReference type="InterPro" id="IPR036034">
    <property type="entry name" value="PDZ_sf"/>
</dbReference>
<accession>A0A517VV24</accession>
<dbReference type="GO" id="GO:0030288">
    <property type="term" value="C:outer membrane-bounded periplasmic space"/>
    <property type="evidence" value="ECO:0007669"/>
    <property type="project" value="TreeGrafter"/>
</dbReference>
<sequence length="499" mass="54749" precursor="true">MTQKQCCVLILAVGFISNGVFAFTENPENTSRNPKSLEERILTITDVVLQQHIDPPTRQEMILAGVKAIYYADNRQVPKGLSQRISNLTTSDQFIAFLKDVSAEFGKEQNLEAILTKGVLSSLPCGAHLIGAKNNRVQEQLAANRYVGVGIAISLNQHEGYPAIPSVIYNGPAWKAGIKPGTLILKVNDKSMKSKALTHVIQHLRGEAGSEVTISIRQPGSQVSHKVTMTRGRVFIPTVEGSRKISEGEWQYTLDTARDIALFRFRRIGPSTLHELRQIENKLRKENIKGIILDLRSGSGILHDTIIVADSFLDGGVIGHIQSLDSTQKHEARPGALFQSIPLVVLVNKYTSSSHVFLTAALQDNKRAIVVGEPTSGQTYVRSTVSLPNRNDKIVMATALMQRGDGTTLLTPRFRSLPSVSHTFEKTSKLKMKSGFILPDHPLPPSIVNSNIVRRGGNSKRLTTLPPLFEKAIEALKNDHTQVPSATTKRRVNKATSGS</sequence>
<dbReference type="InterPro" id="IPR041489">
    <property type="entry name" value="PDZ_6"/>
</dbReference>
<dbReference type="SUPFAM" id="SSF52096">
    <property type="entry name" value="ClpP/crotonase"/>
    <property type="match status" value="1"/>
</dbReference>
<dbReference type="PANTHER" id="PTHR32060">
    <property type="entry name" value="TAIL-SPECIFIC PROTEASE"/>
    <property type="match status" value="1"/>
</dbReference>
<evidence type="ECO:0000313" key="3">
    <source>
        <dbReference type="EMBL" id="QDT96862.1"/>
    </source>
</evidence>
<dbReference type="SMART" id="SM00228">
    <property type="entry name" value="PDZ"/>
    <property type="match status" value="1"/>
</dbReference>
<dbReference type="InterPro" id="IPR005151">
    <property type="entry name" value="Tail-specific_protease"/>
</dbReference>
<keyword evidence="1" id="KW-0732">Signal</keyword>
<dbReference type="KEGG" id="gaw:V144x_23310"/>
<protein>
    <submittedName>
        <fullName evidence="3">Putative CtpA-like serine protease</fullName>
        <ecNumber evidence="3">3.4.21.-</ecNumber>
    </submittedName>
</protein>
<dbReference type="GO" id="GO:0004175">
    <property type="term" value="F:endopeptidase activity"/>
    <property type="evidence" value="ECO:0007669"/>
    <property type="project" value="TreeGrafter"/>
</dbReference>
<dbReference type="InterPro" id="IPR001478">
    <property type="entry name" value="PDZ"/>
</dbReference>
<evidence type="ECO:0000313" key="4">
    <source>
        <dbReference type="Proteomes" id="UP000318704"/>
    </source>
</evidence>
<dbReference type="Pfam" id="PF03572">
    <property type="entry name" value="Peptidase_S41"/>
    <property type="match status" value="1"/>
</dbReference>
<dbReference type="CDD" id="cd06782">
    <property type="entry name" value="cpPDZ_CPP-like"/>
    <property type="match status" value="1"/>
</dbReference>
<proteinExistence type="predicted"/>
<dbReference type="Proteomes" id="UP000318704">
    <property type="component" value="Chromosome"/>
</dbReference>
<keyword evidence="3" id="KW-0378">Hydrolase</keyword>
<dbReference type="RefSeq" id="WP_197998872.1">
    <property type="nucleotide sequence ID" value="NZ_CP037920.1"/>
</dbReference>
<dbReference type="AlphaFoldDB" id="A0A517VV24"/>
<feature type="signal peptide" evidence="1">
    <location>
        <begin position="1"/>
        <end position="22"/>
    </location>
</feature>
<dbReference type="EC" id="3.4.21.-" evidence="3"/>
<reference evidence="3 4" key="1">
    <citation type="submission" date="2019-03" db="EMBL/GenBank/DDBJ databases">
        <title>Deep-cultivation of Planctomycetes and their phenomic and genomic characterization uncovers novel biology.</title>
        <authorList>
            <person name="Wiegand S."/>
            <person name="Jogler M."/>
            <person name="Boedeker C."/>
            <person name="Pinto D."/>
            <person name="Vollmers J."/>
            <person name="Rivas-Marin E."/>
            <person name="Kohn T."/>
            <person name="Peeters S.H."/>
            <person name="Heuer A."/>
            <person name="Rast P."/>
            <person name="Oberbeckmann S."/>
            <person name="Bunk B."/>
            <person name="Jeske O."/>
            <person name="Meyerdierks A."/>
            <person name="Storesund J.E."/>
            <person name="Kallscheuer N."/>
            <person name="Luecker S."/>
            <person name="Lage O.M."/>
            <person name="Pohl T."/>
            <person name="Merkel B.J."/>
            <person name="Hornburger P."/>
            <person name="Mueller R.-W."/>
            <person name="Bruemmer F."/>
            <person name="Labrenz M."/>
            <person name="Spormann A.M."/>
            <person name="Op den Camp H."/>
            <person name="Overmann J."/>
            <person name="Amann R."/>
            <person name="Jetten M.S.M."/>
            <person name="Mascher T."/>
            <person name="Medema M.H."/>
            <person name="Devos D.P."/>
            <person name="Kaster A.-K."/>
            <person name="Ovreas L."/>
            <person name="Rohde M."/>
            <person name="Galperin M.Y."/>
            <person name="Jogler C."/>
        </authorList>
    </citation>
    <scope>NUCLEOTIDE SEQUENCE [LARGE SCALE GENOMIC DNA]</scope>
    <source>
        <strain evidence="3 4">V144</strain>
    </source>
</reference>
<feature type="domain" description="PDZ" evidence="2">
    <location>
        <begin position="136"/>
        <end position="231"/>
    </location>
</feature>
<dbReference type="Gene3D" id="2.30.42.10">
    <property type="match status" value="1"/>
</dbReference>
<dbReference type="Gene3D" id="3.30.750.44">
    <property type="match status" value="1"/>
</dbReference>
<dbReference type="Gene3D" id="3.90.226.10">
    <property type="entry name" value="2-enoyl-CoA Hydratase, Chain A, domain 1"/>
    <property type="match status" value="1"/>
</dbReference>
<keyword evidence="3" id="KW-0645">Protease</keyword>
<dbReference type="PANTHER" id="PTHR32060:SF30">
    <property type="entry name" value="CARBOXY-TERMINAL PROCESSING PROTEASE CTPA"/>
    <property type="match status" value="1"/>
</dbReference>
<dbReference type="GO" id="GO:0006508">
    <property type="term" value="P:proteolysis"/>
    <property type="evidence" value="ECO:0007669"/>
    <property type="project" value="UniProtKB-KW"/>
</dbReference>
<feature type="chain" id="PRO_5021816688" evidence="1">
    <location>
        <begin position="23"/>
        <end position="499"/>
    </location>
</feature>